<feature type="domain" description="Cyclic nucleotide-binding" evidence="1">
    <location>
        <begin position="18"/>
        <end position="139"/>
    </location>
</feature>
<dbReference type="InterPro" id="IPR018490">
    <property type="entry name" value="cNMP-bd_dom_sf"/>
</dbReference>
<gene>
    <name evidence="2" type="ORF">C900_05004</name>
</gene>
<accession>L8JQ13</accession>
<dbReference type="PATRIC" id="fig|1237149.3.peg.4472"/>
<evidence type="ECO:0000259" key="1">
    <source>
        <dbReference type="PROSITE" id="PS50042"/>
    </source>
</evidence>
<dbReference type="Proteomes" id="UP000011135">
    <property type="component" value="Unassembled WGS sequence"/>
</dbReference>
<dbReference type="OrthoDB" id="792939at2"/>
<dbReference type="InterPro" id="IPR014710">
    <property type="entry name" value="RmlC-like_jellyroll"/>
</dbReference>
<dbReference type="EMBL" id="AMZN01000072">
    <property type="protein sequence ID" value="ELR69472.1"/>
    <property type="molecule type" value="Genomic_DNA"/>
</dbReference>
<dbReference type="CDD" id="cd00038">
    <property type="entry name" value="CAP_ED"/>
    <property type="match status" value="1"/>
</dbReference>
<dbReference type="PROSITE" id="PS50042">
    <property type="entry name" value="CNMP_BINDING_3"/>
    <property type="match status" value="1"/>
</dbReference>
<comment type="caution">
    <text evidence="2">The sequence shown here is derived from an EMBL/GenBank/DDBJ whole genome shotgun (WGS) entry which is preliminary data.</text>
</comment>
<dbReference type="Gene3D" id="2.60.120.10">
    <property type="entry name" value="Jelly Rolls"/>
    <property type="match status" value="1"/>
</dbReference>
<dbReference type="AlphaFoldDB" id="L8JQ13"/>
<name>L8JQ13_9BACT</name>
<dbReference type="SUPFAM" id="SSF51206">
    <property type="entry name" value="cAMP-binding domain-like"/>
    <property type="match status" value="1"/>
</dbReference>
<keyword evidence="3" id="KW-1185">Reference proteome</keyword>
<evidence type="ECO:0000313" key="3">
    <source>
        <dbReference type="Proteomes" id="UP000011135"/>
    </source>
</evidence>
<reference evidence="2 3" key="1">
    <citation type="submission" date="2012-12" db="EMBL/GenBank/DDBJ databases">
        <title>Genome assembly of Fulvivirga imtechensis AK7.</title>
        <authorList>
            <person name="Nupur N."/>
            <person name="Khatri I."/>
            <person name="Kumar R."/>
            <person name="Subramanian S."/>
            <person name="Pinnaka A."/>
        </authorList>
    </citation>
    <scope>NUCLEOTIDE SEQUENCE [LARGE SCALE GENOMIC DNA]</scope>
    <source>
        <strain evidence="2 3">AK7</strain>
    </source>
</reference>
<sequence length="199" mass="22928">MIIDQEKCIGQFREALNRYAPVSEESLSKLLSIAKFTSIEKGHYLLQLNQVAKSLYFVCEGIITSLFVTQDGNTHIKNFFLEGNFAASTVSLLLSCPSSFALECLEDGIILSLNFKKYKQLINENDDLKNFYTGYLEQKWVIENEKRQISFATQTAMERYLTFLKNYTDLESRVPQRHIASYLGITPTQLSRIRKDLKK</sequence>
<organism evidence="2 3">
    <name type="scientific">Fulvivirga imtechensis AK7</name>
    <dbReference type="NCBI Taxonomy" id="1237149"/>
    <lineage>
        <taxon>Bacteria</taxon>
        <taxon>Pseudomonadati</taxon>
        <taxon>Bacteroidota</taxon>
        <taxon>Cytophagia</taxon>
        <taxon>Cytophagales</taxon>
        <taxon>Fulvivirgaceae</taxon>
        <taxon>Fulvivirga</taxon>
    </lineage>
</organism>
<dbReference type="InterPro" id="IPR000595">
    <property type="entry name" value="cNMP-bd_dom"/>
</dbReference>
<proteinExistence type="predicted"/>
<dbReference type="STRING" id="1237149.C900_05004"/>
<evidence type="ECO:0000313" key="2">
    <source>
        <dbReference type="EMBL" id="ELR69472.1"/>
    </source>
</evidence>
<dbReference type="SMART" id="SM00100">
    <property type="entry name" value="cNMP"/>
    <property type="match status" value="1"/>
</dbReference>
<dbReference type="eggNOG" id="COG0664">
    <property type="taxonomic scope" value="Bacteria"/>
</dbReference>
<protein>
    <submittedName>
        <fullName evidence="2">cAMP-binding protein</fullName>
    </submittedName>
</protein>
<dbReference type="Pfam" id="PF00027">
    <property type="entry name" value="cNMP_binding"/>
    <property type="match status" value="1"/>
</dbReference>